<name>A0A9N9U0F0_PHYSR</name>
<keyword evidence="2" id="KW-1185">Reference proteome</keyword>
<dbReference type="AlphaFoldDB" id="A0A9N9U0F0"/>
<sequence length="121" mass="13883">MYRIATNELRCPQEIDLKYADVSTKEFGIFFSPRISFDETPRERPPESSRKGDVLIVFRCTKNFSNGPAAINFFPRIPPKDALDPHRVKSLVRLGVNDRPAFNYASARRSDPAHWQSVTNK</sequence>
<protein>
    <submittedName>
        <fullName evidence="1">Uncharacterized protein</fullName>
    </submittedName>
</protein>
<proteinExistence type="predicted"/>
<reference evidence="1" key="1">
    <citation type="submission" date="2022-01" db="EMBL/GenBank/DDBJ databases">
        <authorList>
            <person name="King R."/>
        </authorList>
    </citation>
    <scope>NUCLEOTIDE SEQUENCE</scope>
</reference>
<evidence type="ECO:0000313" key="2">
    <source>
        <dbReference type="Proteomes" id="UP001153712"/>
    </source>
</evidence>
<dbReference type="Proteomes" id="UP001153712">
    <property type="component" value="Chromosome 7"/>
</dbReference>
<dbReference type="EMBL" id="OU900100">
    <property type="protein sequence ID" value="CAG9864131.1"/>
    <property type="molecule type" value="Genomic_DNA"/>
</dbReference>
<accession>A0A9N9U0F0</accession>
<evidence type="ECO:0000313" key="1">
    <source>
        <dbReference type="EMBL" id="CAG9864131.1"/>
    </source>
</evidence>
<organism evidence="1 2">
    <name type="scientific">Phyllotreta striolata</name>
    <name type="common">Striped flea beetle</name>
    <name type="synonym">Crioceris striolata</name>
    <dbReference type="NCBI Taxonomy" id="444603"/>
    <lineage>
        <taxon>Eukaryota</taxon>
        <taxon>Metazoa</taxon>
        <taxon>Ecdysozoa</taxon>
        <taxon>Arthropoda</taxon>
        <taxon>Hexapoda</taxon>
        <taxon>Insecta</taxon>
        <taxon>Pterygota</taxon>
        <taxon>Neoptera</taxon>
        <taxon>Endopterygota</taxon>
        <taxon>Coleoptera</taxon>
        <taxon>Polyphaga</taxon>
        <taxon>Cucujiformia</taxon>
        <taxon>Chrysomeloidea</taxon>
        <taxon>Chrysomelidae</taxon>
        <taxon>Galerucinae</taxon>
        <taxon>Alticini</taxon>
        <taxon>Phyllotreta</taxon>
    </lineage>
</organism>
<gene>
    <name evidence="1" type="ORF">PHYEVI_LOCUS10388</name>
</gene>